<dbReference type="GO" id="GO:0043139">
    <property type="term" value="F:5'-3' DNA helicase activity"/>
    <property type="evidence" value="ECO:0007669"/>
    <property type="project" value="UniProtKB-UniRule"/>
</dbReference>
<keyword evidence="8 12" id="KW-0233">DNA recombination</keyword>
<dbReference type="CDD" id="cd18809">
    <property type="entry name" value="SF1_C_RecD"/>
    <property type="match status" value="1"/>
</dbReference>
<evidence type="ECO:0000256" key="7">
    <source>
        <dbReference type="ARBA" id="ARBA00023128"/>
    </source>
</evidence>
<evidence type="ECO:0000256" key="4">
    <source>
        <dbReference type="ARBA" id="ARBA00022806"/>
    </source>
</evidence>
<keyword evidence="5 12" id="KW-0067">ATP-binding</keyword>
<proteinExistence type="inferred from homology"/>
<comment type="catalytic activity">
    <reaction evidence="12">
        <text>ATP + H2O = ADP + phosphate + H(+)</text>
        <dbReference type="Rhea" id="RHEA:13065"/>
        <dbReference type="ChEBI" id="CHEBI:15377"/>
        <dbReference type="ChEBI" id="CHEBI:15378"/>
        <dbReference type="ChEBI" id="CHEBI:30616"/>
        <dbReference type="ChEBI" id="CHEBI:43474"/>
        <dbReference type="ChEBI" id="CHEBI:456216"/>
        <dbReference type="EC" id="5.6.2.3"/>
    </reaction>
</comment>
<keyword evidence="11 12" id="KW-0539">Nucleus</keyword>
<evidence type="ECO:0000256" key="6">
    <source>
        <dbReference type="ARBA" id="ARBA00023125"/>
    </source>
</evidence>
<keyword evidence="6 12" id="KW-0238">DNA-binding</keyword>
<feature type="binding site" evidence="12">
    <location>
        <begin position="254"/>
        <end position="261"/>
    </location>
    <ligand>
        <name>ATP</name>
        <dbReference type="ChEBI" id="CHEBI:30616"/>
    </ligand>
</feature>
<feature type="region of interest" description="Disordered" evidence="13">
    <location>
        <begin position="1"/>
        <end position="162"/>
    </location>
</feature>
<evidence type="ECO:0000313" key="15">
    <source>
        <dbReference type="EMBL" id="CEP20552.1"/>
    </source>
</evidence>
<keyword evidence="7 12" id="KW-0496">Mitochondrion</keyword>
<dbReference type="InterPro" id="IPR027417">
    <property type="entry name" value="P-loop_NTPase"/>
</dbReference>
<keyword evidence="2 12" id="KW-0227">DNA damage</keyword>
<dbReference type="AlphaFoldDB" id="A0A0H5BZB3"/>
<evidence type="ECO:0000259" key="14">
    <source>
        <dbReference type="SMART" id="SM00382"/>
    </source>
</evidence>
<dbReference type="PANTHER" id="PTHR47642">
    <property type="entry name" value="ATP-DEPENDENT DNA HELICASE"/>
    <property type="match status" value="1"/>
</dbReference>
<reference evidence="16" key="1">
    <citation type="journal article" date="2015" name="J. Biotechnol.">
        <title>The structure of the Cyberlindnera jadinii genome and its relation to Candida utilis analyzed by the occurrence of single nucleotide polymorphisms.</title>
        <authorList>
            <person name="Rupp O."/>
            <person name="Brinkrolf K."/>
            <person name="Buerth C."/>
            <person name="Kunigo M."/>
            <person name="Schneider J."/>
            <person name="Jaenicke S."/>
            <person name="Goesmann A."/>
            <person name="Puehler A."/>
            <person name="Jaeger K.-E."/>
            <person name="Ernst J.F."/>
        </authorList>
    </citation>
    <scope>NUCLEOTIDE SEQUENCE [LARGE SCALE GENOMIC DNA]</scope>
    <source>
        <strain evidence="16">ATCC 18201 / CBS 1600 / BCRC 20928 / JCM 3617 / NBRC 0987 / NRRL Y-1542</strain>
    </source>
</reference>
<comment type="similarity">
    <text evidence="12">Belongs to the helicase family. PIF1 subfamily.</text>
</comment>
<keyword evidence="4 12" id="KW-0347">Helicase</keyword>
<dbReference type="EC" id="5.6.2.3" evidence="12"/>
<dbReference type="InterPro" id="IPR049163">
    <property type="entry name" value="Pif1-like_2B_dom"/>
</dbReference>
<feature type="DNA-binding region" evidence="12">
    <location>
        <begin position="684"/>
        <end position="703"/>
    </location>
</feature>
<dbReference type="SMART" id="SM00382">
    <property type="entry name" value="AAA"/>
    <property type="match status" value="1"/>
</dbReference>
<evidence type="ECO:0000256" key="8">
    <source>
        <dbReference type="ARBA" id="ARBA00023172"/>
    </source>
</evidence>
<evidence type="ECO:0000256" key="1">
    <source>
        <dbReference type="ARBA" id="ARBA00022741"/>
    </source>
</evidence>
<sequence>MSSHTSTPSQRRKLSKNPFKAPSPILKRQQQKPLNFFLQGRSKSSLEPKTKPLEDATGSDLNIKSTSQPPRELKTSSMNFLARTSSSFDATDEDDDVVEVDPPIKNFKNSKPPASRMLSSSSLPSASALSFTTPRETVDLSTERDTMNETHVSHTDSRKPSQFKPLVTLGKLRSGGQQTLNFGSKKLAPAKRALNPWDQTSKLTKTKNPRLRATPPAQTDQYHRSITSDLKLSDEQKLVLELVVRKGLNVFYTGSAGTGKSLLLREIISALNLKHGSRAVAVAASTGLAAVNIGGSTINRLSGMGIGDRTPQAYISMIRKKPEVKERWRLMKVLIIDEISMLDGSFLDKLNQVAQGVRNYKEPFGGVQLVLTGDFFQLPPVPDKNRAMKFCFQAQSWKYINRTILLHKVFRQADSEFVNILNAVRLANIDDEMSSELARLSRPVVYEDGIQPTELYSTRNEVEYSNRKRLAALPGRVKKFTANDIAPDDRAAKMLENTMAVKELELKIGAQVMMLKNIDETLVNGSVGVVWGYLSSEQYTELRTAFLLSSDDPLDGNEGKKIIDLIQECNAEGHITEEAKTYIEQISSMKKRQSAVKKAAEFSSSVTEAALFPVVRFKTPAGGRIFLAEPDEFQVSERGDDSHSVIARKQVPLLLSWALSIHKAQGQTLNYVRVDLNRVFEAGQVYVALSRAVSKENLQILNFHPDKIRVNPDVKRFYSTLEKLDSA</sequence>
<evidence type="ECO:0000256" key="12">
    <source>
        <dbReference type="HAMAP-Rule" id="MF_03176"/>
    </source>
</evidence>
<accession>A0A0H5BZB3</accession>
<name>A0A0H5BZB3_CYBJN</name>
<protein>
    <recommendedName>
        <fullName evidence="12">ATP-dependent DNA helicase PIF1</fullName>
        <ecNumber evidence="12">5.6.2.3</ecNumber>
    </recommendedName>
    <alternativeName>
        <fullName evidence="12">DNA 5'-3' helicase PIF1</fullName>
    </alternativeName>
    <alternativeName>
        <fullName evidence="12">DNA repair and recombination helicase PIF1</fullName>
    </alternativeName>
</protein>
<evidence type="ECO:0000256" key="3">
    <source>
        <dbReference type="ARBA" id="ARBA00022801"/>
    </source>
</evidence>
<dbReference type="Pfam" id="PF05970">
    <property type="entry name" value="PIF1"/>
    <property type="match status" value="1"/>
</dbReference>
<dbReference type="Gene3D" id="3.40.50.300">
    <property type="entry name" value="P-loop containing nucleotide triphosphate hydrolases"/>
    <property type="match status" value="1"/>
</dbReference>
<dbReference type="GO" id="GO:0000723">
    <property type="term" value="P:telomere maintenance"/>
    <property type="evidence" value="ECO:0007669"/>
    <property type="project" value="InterPro"/>
</dbReference>
<comment type="subunit">
    <text evidence="12">Monomer.</text>
</comment>
<dbReference type="InterPro" id="IPR048293">
    <property type="entry name" value="PIF1_RRM3_pfh1"/>
</dbReference>
<feature type="compositionally biased region" description="Low complexity" evidence="13">
    <location>
        <begin position="110"/>
        <end position="130"/>
    </location>
</feature>
<comment type="function">
    <text evidence="12">DNA-dependent ATPase and 5'-3' DNA helicase required for the maintenance of both mitochondrial and nuclear genome stability.</text>
</comment>
<dbReference type="GO" id="GO:0005524">
    <property type="term" value="F:ATP binding"/>
    <property type="evidence" value="ECO:0007669"/>
    <property type="project" value="UniProtKB-UniRule"/>
</dbReference>
<evidence type="ECO:0000256" key="13">
    <source>
        <dbReference type="SAM" id="MobiDB-lite"/>
    </source>
</evidence>
<keyword evidence="1 12" id="KW-0547">Nucleotide-binding</keyword>
<feature type="compositionally biased region" description="Basic and acidic residues" evidence="13">
    <location>
        <begin position="44"/>
        <end position="54"/>
    </location>
</feature>
<dbReference type="Proteomes" id="UP000038830">
    <property type="component" value="Unassembled WGS sequence"/>
</dbReference>
<evidence type="ECO:0000313" key="16">
    <source>
        <dbReference type="Proteomes" id="UP000038830"/>
    </source>
</evidence>
<dbReference type="EMBL" id="CDQK01000001">
    <property type="protein sequence ID" value="CEP20552.1"/>
    <property type="molecule type" value="Genomic_DNA"/>
</dbReference>
<dbReference type="InterPro" id="IPR010285">
    <property type="entry name" value="DNA_helicase_pif1-like_DEAD"/>
</dbReference>
<keyword evidence="9 12" id="KW-0234">DNA repair</keyword>
<evidence type="ECO:0000256" key="10">
    <source>
        <dbReference type="ARBA" id="ARBA00023235"/>
    </source>
</evidence>
<organism evidence="15 16">
    <name type="scientific">Cyberlindnera jadinii (strain ATCC 18201 / CBS 1600 / BCRC 20928 / JCM 3617 / NBRC 0987 / NRRL Y-1542)</name>
    <name type="common">Torula yeast</name>
    <name type="synonym">Candida utilis</name>
    <dbReference type="NCBI Taxonomy" id="983966"/>
    <lineage>
        <taxon>Eukaryota</taxon>
        <taxon>Fungi</taxon>
        <taxon>Dikarya</taxon>
        <taxon>Ascomycota</taxon>
        <taxon>Saccharomycotina</taxon>
        <taxon>Saccharomycetes</taxon>
        <taxon>Phaffomycetales</taxon>
        <taxon>Phaffomycetaceae</taxon>
        <taxon>Cyberlindnera</taxon>
    </lineage>
</organism>
<evidence type="ECO:0000256" key="5">
    <source>
        <dbReference type="ARBA" id="ARBA00022840"/>
    </source>
</evidence>
<evidence type="ECO:0000256" key="11">
    <source>
        <dbReference type="ARBA" id="ARBA00023242"/>
    </source>
</evidence>
<dbReference type="GO" id="GO:0016887">
    <property type="term" value="F:ATP hydrolysis activity"/>
    <property type="evidence" value="ECO:0007669"/>
    <property type="project" value="RHEA"/>
</dbReference>
<feature type="region of interest" description="Disordered" evidence="13">
    <location>
        <begin position="195"/>
        <end position="221"/>
    </location>
</feature>
<dbReference type="InterPro" id="IPR051055">
    <property type="entry name" value="PIF1_helicase"/>
</dbReference>
<keyword evidence="3 12" id="KW-0378">Hydrolase</keyword>
<dbReference type="GO" id="GO:0006281">
    <property type="term" value="P:DNA repair"/>
    <property type="evidence" value="ECO:0007669"/>
    <property type="project" value="UniProtKB-UniRule"/>
</dbReference>
<dbReference type="InterPro" id="IPR003593">
    <property type="entry name" value="AAA+_ATPase"/>
</dbReference>
<comment type="subcellular location">
    <subcellularLocation>
        <location evidence="12">Nucleus</location>
    </subcellularLocation>
    <subcellularLocation>
        <location evidence="12">Mitochondrion</location>
    </subcellularLocation>
</comment>
<feature type="compositionally biased region" description="Basic and acidic residues" evidence="13">
    <location>
        <begin position="136"/>
        <end position="159"/>
    </location>
</feature>
<keyword evidence="10 12" id="KW-0413">Isomerase</keyword>
<dbReference type="HAMAP" id="MF_03176">
    <property type="entry name" value="PIF1"/>
    <property type="match status" value="1"/>
</dbReference>
<dbReference type="SUPFAM" id="SSF52540">
    <property type="entry name" value="P-loop containing nucleoside triphosphate hydrolases"/>
    <property type="match status" value="2"/>
</dbReference>
<feature type="domain" description="AAA+ ATPase" evidence="14">
    <location>
        <begin position="246"/>
        <end position="401"/>
    </location>
</feature>
<dbReference type="GO" id="GO:0005739">
    <property type="term" value="C:mitochondrion"/>
    <property type="evidence" value="ECO:0007669"/>
    <property type="project" value="UniProtKB-SubCell"/>
</dbReference>
<feature type="compositionally biased region" description="Acidic residues" evidence="13">
    <location>
        <begin position="90"/>
        <end position="99"/>
    </location>
</feature>
<dbReference type="GO" id="GO:0005634">
    <property type="term" value="C:nucleus"/>
    <property type="evidence" value="ECO:0007669"/>
    <property type="project" value="UniProtKB-SubCell"/>
</dbReference>
<feature type="compositionally biased region" description="Polar residues" evidence="13">
    <location>
        <begin position="59"/>
        <end position="89"/>
    </location>
</feature>
<dbReference type="PANTHER" id="PTHR47642:SF5">
    <property type="entry name" value="ATP-DEPENDENT DNA HELICASE"/>
    <property type="match status" value="1"/>
</dbReference>
<evidence type="ECO:0000256" key="9">
    <source>
        <dbReference type="ARBA" id="ARBA00023204"/>
    </source>
</evidence>
<dbReference type="GO" id="GO:0003677">
    <property type="term" value="F:DNA binding"/>
    <property type="evidence" value="ECO:0007669"/>
    <property type="project" value="UniProtKB-KW"/>
</dbReference>
<evidence type="ECO:0000256" key="2">
    <source>
        <dbReference type="ARBA" id="ARBA00022763"/>
    </source>
</evidence>
<dbReference type="GO" id="GO:0006310">
    <property type="term" value="P:DNA recombination"/>
    <property type="evidence" value="ECO:0007669"/>
    <property type="project" value="UniProtKB-UniRule"/>
</dbReference>
<gene>
    <name evidence="12 15" type="primary">PIF1</name>
    <name evidence="15" type="ORF">BN1211_0446</name>
</gene>
<dbReference type="CDD" id="cd18037">
    <property type="entry name" value="DEXSc_Pif1_like"/>
    <property type="match status" value="1"/>
</dbReference>
<comment type="cofactor">
    <cofactor evidence="12">
        <name>Mg(2+)</name>
        <dbReference type="ChEBI" id="CHEBI:18420"/>
    </cofactor>
</comment>
<dbReference type="Pfam" id="PF21530">
    <property type="entry name" value="Pif1_2B_dom"/>
    <property type="match status" value="1"/>
</dbReference>